<evidence type="ECO:0000313" key="8">
    <source>
        <dbReference type="Proteomes" id="UP001386437"/>
    </source>
</evidence>
<dbReference type="PROSITE" id="PS50931">
    <property type="entry name" value="HTH_LYSR"/>
    <property type="match status" value="1"/>
</dbReference>
<evidence type="ECO:0000256" key="5">
    <source>
        <dbReference type="SAM" id="MobiDB-lite"/>
    </source>
</evidence>
<dbReference type="SUPFAM" id="SSF53850">
    <property type="entry name" value="Periplasmic binding protein-like II"/>
    <property type="match status" value="1"/>
</dbReference>
<keyword evidence="8" id="KW-1185">Reference proteome</keyword>
<comment type="caution">
    <text evidence="7">The sequence shown here is derived from an EMBL/GenBank/DDBJ whole genome shotgun (WGS) entry which is preliminary data.</text>
</comment>
<dbReference type="RefSeq" id="WP_336601464.1">
    <property type="nucleotide sequence ID" value="NZ_JACFYJ010000084.1"/>
</dbReference>
<feature type="region of interest" description="Disordered" evidence="5">
    <location>
        <begin position="301"/>
        <end position="321"/>
    </location>
</feature>
<dbReference type="Proteomes" id="UP001386437">
    <property type="component" value="Unassembled WGS sequence"/>
</dbReference>
<dbReference type="PANTHER" id="PTHR30537">
    <property type="entry name" value="HTH-TYPE TRANSCRIPTIONAL REGULATOR"/>
    <property type="match status" value="1"/>
</dbReference>
<evidence type="ECO:0000256" key="4">
    <source>
        <dbReference type="ARBA" id="ARBA00023163"/>
    </source>
</evidence>
<name>A0ABU8J288_9BURK</name>
<protein>
    <submittedName>
        <fullName evidence="7">LysR family transcriptional regulator</fullName>
    </submittedName>
</protein>
<keyword evidence="3" id="KW-0238">DNA-binding</keyword>
<dbReference type="InterPro" id="IPR005119">
    <property type="entry name" value="LysR_subst-bd"/>
</dbReference>
<accession>A0ABU8J288</accession>
<proteinExistence type="inferred from homology"/>
<keyword evidence="4" id="KW-0804">Transcription</keyword>
<dbReference type="InterPro" id="IPR000847">
    <property type="entry name" value="LysR_HTH_N"/>
</dbReference>
<dbReference type="InterPro" id="IPR036388">
    <property type="entry name" value="WH-like_DNA-bd_sf"/>
</dbReference>
<evidence type="ECO:0000256" key="1">
    <source>
        <dbReference type="ARBA" id="ARBA00009437"/>
    </source>
</evidence>
<gene>
    <name evidence="7" type="ORF">H3V53_32905</name>
</gene>
<evidence type="ECO:0000259" key="6">
    <source>
        <dbReference type="PROSITE" id="PS50931"/>
    </source>
</evidence>
<evidence type="ECO:0000256" key="2">
    <source>
        <dbReference type="ARBA" id="ARBA00023015"/>
    </source>
</evidence>
<reference evidence="7 8" key="1">
    <citation type="journal article" date="2022" name="Arch. Microbiol.">
        <title>Paraburkholderia bengalensis sp. nov. isolated from roots of Oryza sativa, IR64.</title>
        <authorList>
            <person name="Nag P."/>
            <person name="Mondal N."/>
            <person name="Sarkar J."/>
            <person name="Das S."/>
        </authorList>
    </citation>
    <scope>NUCLEOTIDE SEQUENCE [LARGE SCALE GENOMIC DNA]</scope>
    <source>
        <strain evidence="7 8">IR64_4_BI</strain>
    </source>
</reference>
<keyword evidence="2" id="KW-0805">Transcription regulation</keyword>
<feature type="domain" description="HTH lysR-type" evidence="6">
    <location>
        <begin position="1"/>
        <end position="59"/>
    </location>
</feature>
<sequence length="321" mass="35250">MNHLFAMRAFVLVAETKNFRRAARELNVSNAVISRAVAYLEERLHTRLMNRTTRAVSLTEAGKHYRDGCRGILEELDHLDTSTSSAERAIAGVLRIVATDTLSPQLLTTIFEGFQRRFPCVQVRVSIAAQVPDRFEDQYDAGLLVVSPSADVNFVQLALVTQNLVLCAADSYLSRRPSPQEPGELGMHACIETTKEYQGSVVWHLADANGSRQCVHTAPSFTTDSASLLRLAAIAGMGIALMPESLIAEDLETGLLTRVLPGYGATRCRERVSLYYPHRRFLPSVTQAFVSYMLEFAGPVGRQSSSTDSEQDAPVPESATS</sequence>
<dbReference type="EMBL" id="JACFYJ010000084">
    <property type="protein sequence ID" value="MEI6001784.1"/>
    <property type="molecule type" value="Genomic_DNA"/>
</dbReference>
<comment type="similarity">
    <text evidence="1">Belongs to the LysR transcriptional regulatory family.</text>
</comment>
<evidence type="ECO:0000313" key="7">
    <source>
        <dbReference type="EMBL" id="MEI6001784.1"/>
    </source>
</evidence>
<organism evidence="7 8">
    <name type="scientific">Paraburkholderia bengalensis</name>
    <dbReference type="NCBI Taxonomy" id="2747562"/>
    <lineage>
        <taxon>Bacteria</taxon>
        <taxon>Pseudomonadati</taxon>
        <taxon>Pseudomonadota</taxon>
        <taxon>Betaproteobacteria</taxon>
        <taxon>Burkholderiales</taxon>
        <taxon>Burkholderiaceae</taxon>
        <taxon>Paraburkholderia</taxon>
    </lineage>
</organism>
<dbReference type="Pfam" id="PF03466">
    <property type="entry name" value="LysR_substrate"/>
    <property type="match status" value="1"/>
</dbReference>
<dbReference type="Gene3D" id="1.10.10.10">
    <property type="entry name" value="Winged helix-like DNA-binding domain superfamily/Winged helix DNA-binding domain"/>
    <property type="match status" value="1"/>
</dbReference>
<dbReference type="InterPro" id="IPR036390">
    <property type="entry name" value="WH_DNA-bd_sf"/>
</dbReference>
<dbReference type="CDD" id="cd08422">
    <property type="entry name" value="PBP2_CrgA_like"/>
    <property type="match status" value="1"/>
</dbReference>
<dbReference type="Gene3D" id="3.40.190.290">
    <property type="match status" value="1"/>
</dbReference>
<evidence type="ECO:0000256" key="3">
    <source>
        <dbReference type="ARBA" id="ARBA00023125"/>
    </source>
</evidence>
<dbReference type="InterPro" id="IPR058163">
    <property type="entry name" value="LysR-type_TF_proteobact-type"/>
</dbReference>
<dbReference type="Pfam" id="PF00126">
    <property type="entry name" value="HTH_1"/>
    <property type="match status" value="1"/>
</dbReference>
<dbReference type="PANTHER" id="PTHR30537:SF5">
    <property type="entry name" value="HTH-TYPE TRANSCRIPTIONAL ACTIVATOR TTDR-RELATED"/>
    <property type="match status" value="1"/>
</dbReference>
<dbReference type="SUPFAM" id="SSF46785">
    <property type="entry name" value="Winged helix' DNA-binding domain"/>
    <property type="match status" value="1"/>
</dbReference>